<accession>A0ABV3PZQ2</accession>
<keyword evidence="8" id="KW-1185">Reference proteome</keyword>
<feature type="transmembrane region" description="Helical" evidence="6">
    <location>
        <begin position="357"/>
        <end position="378"/>
    </location>
</feature>
<evidence type="ECO:0000256" key="1">
    <source>
        <dbReference type="ARBA" id="ARBA00004651"/>
    </source>
</evidence>
<feature type="transmembrane region" description="Helical" evidence="6">
    <location>
        <begin position="325"/>
        <end position="345"/>
    </location>
</feature>
<evidence type="ECO:0000256" key="5">
    <source>
        <dbReference type="ARBA" id="ARBA00023136"/>
    </source>
</evidence>
<dbReference type="InterPro" id="IPR050833">
    <property type="entry name" value="Poly_Biosynth_Transport"/>
</dbReference>
<comment type="caution">
    <text evidence="7">The sequence shown here is derived from an EMBL/GenBank/DDBJ whole genome shotgun (WGS) entry which is preliminary data.</text>
</comment>
<evidence type="ECO:0000256" key="3">
    <source>
        <dbReference type="ARBA" id="ARBA00022692"/>
    </source>
</evidence>
<sequence length="513" mass="56148">MSTFIKGTLILIFAAMLTKVLGMVQRILLARMVGEEGVGLYMMTFPTLMLVITITQLGLPIAISKYVSEATAKKEERVVQRILAVSLLITGSLALTFTPIMFAIAPYLTSTLFADDRTLWPFIAILPIIPIAAFSAVLRGYFQGKQQMGVTAVGQIIEQLVRLALLYILVGAMLPMGIEFAAAGAMFATVGGELLSLAYLYFHFIRARKRLTTQTVLSKPLPSRSSTAKQLLTIALPSTGSRMIGSIAWFLEPIIVMKCLTIVGLTAAMATKEYGMLTGFVLPLLLLPSFITVSLSTTLVPAISEAKAKKQFTTVEHRIQQALRISLVTGGLFSIILLTHGSYLMQALYNSSNGQQLLGFMSVLSIFFYYQGPLHAVLQAYEAAGAAMINSLIGTAIKLVVMTVLMLQPGFGISGAAIGIMVGFIVVTLLHFLTMLKLVPIKVPYSQYGLVALIMVSMFVLQRTVFPSLLPTYLNHPLVTMLLLTICYVFLGRISNVIKREDWDFFSKWRHSS</sequence>
<evidence type="ECO:0000256" key="6">
    <source>
        <dbReference type="SAM" id="Phobius"/>
    </source>
</evidence>
<evidence type="ECO:0000256" key="2">
    <source>
        <dbReference type="ARBA" id="ARBA00022475"/>
    </source>
</evidence>
<feature type="transmembrane region" description="Helical" evidence="6">
    <location>
        <begin position="385"/>
        <end position="407"/>
    </location>
</feature>
<name>A0ABV3PZQ2_9BACL</name>
<feature type="transmembrane region" description="Helical" evidence="6">
    <location>
        <begin position="413"/>
        <end position="433"/>
    </location>
</feature>
<protein>
    <submittedName>
        <fullName evidence="7">Stage V sporulation protein B</fullName>
    </submittedName>
</protein>
<feature type="transmembrane region" description="Helical" evidence="6">
    <location>
        <begin position="180"/>
        <end position="202"/>
    </location>
</feature>
<reference evidence="7 8" key="1">
    <citation type="journal article" date="1979" name="Int. J. Syst. Evol. Microbiol.">
        <title>Bacillus globisporus subsp. marinus subsp. nov.</title>
        <authorList>
            <person name="Liu H."/>
        </authorList>
    </citation>
    <scope>NUCLEOTIDE SEQUENCE [LARGE SCALE GENOMIC DNA]</scope>
    <source>
        <strain evidence="7 8">DSM 1297</strain>
    </source>
</reference>
<dbReference type="InterPro" id="IPR002797">
    <property type="entry name" value="Polysacc_synth"/>
</dbReference>
<feature type="transmembrane region" description="Helical" evidence="6">
    <location>
        <begin position="280"/>
        <end position="304"/>
    </location>
</feature>
<dbReference type="PANTHER" id="PTHR30250:SF24">
    <property type="entry name" value="STAGE V SPORULATION PROTEIN B"/>
    <property type="match status" value="1"/>
</dbReference>
<dbReference type="PIRSF" id="PIRSF038958">
    <property type="entry name" value="PG_synth_SpoVB"/>
    <property type="match status" value="1"/>
</dbReference>
<dbReference type="Proteomes" id="UP001556040">
    <property type="component" value="Unassembled WGS sequence"/>
</dbReference>
<feature type="transmembrane region" description="Helical" evidence="6">
    <location>
        <begin position="150"/>
        <end position="174"/>
    </location>
</feature>
<feature type="transmembrane region" description="Helical" evidence="6">
    <location>
        <begin position="445"/>
        <end position="461"/>
    </location>
</feature>
<keyword evidence="4 6" id="KW-1133">Transmembrane helix</keyword>
<feature type="transmembrane region" description="Helical" evidence="6">
    <location>
        <begin position="119"/>
        <end position="138"/>
    </location>
</feature>
<evidence type="ECO:0000313" key="7">
    <source>
        <dbReference type="EMBL" id="MEW9500545.1"/>
    </source>
</evidence>
<dbReference type="CDD" id="cd13124">
    <property type="entry name" value="MATE_SpoVB_like"/>
    <property type="match status" value="1"/>
</dbReference>
<keyword evidence="5 6" id="KW-0472">Membrane</keyword>
<organism evidence="7 8">
    <name type="scientific">Jeotgalibacillus marinus</name>
    <dbReference type="NCBI Taxonomy" id="86667"/>
    <lineage>
        <taxon>Bacteria</taxon>
        <taxon>Bacillati</taxon>
        <taxon>Bacillota</taxon>
        <taxon>Bacilli</taxon>
        <taxon>Bacillales</taxon>
        <taxon>Caryophanaceae</taxon>
        <taxon>Jeotgalibacillus</taxon>
    </lineage>
</organism>
<comment type="subcellular location">
    <subcellularLocation>
        <location evidence="1">Cell membrane</location>
        <topology evidence="1">Multi-pass membrane protein</topology>
    </subcellularLocation>
</comment>
<keyword evidence="2" id="KW-1003">Cell membrane</keyword>
<dbReference type="InterPro" id="IPR014249">
    <property type="entry name" value="Spore_V_B"/>
</dbReference>
<dbReference type="NCBIfam" id="TIGR02900">
    <property type="entry name" value="spore_V_B"/>
    <property type="match status" value="1"/>
</dbReference>
<gene>
    <name evidence="7" type="primary">spoVB</name>
    <name evidence="7" type="ORF">AB1471_01880</name>
</gene>
<keyword evidence="3 6" id="KW-0812">Transmembrane</keyword>
<dbReference type="EMBL" id="JBFMIA010000001">
    <property type="protein sequence ID" value="MEW9500545.1"/>
    <property type="molecule type" value="Genomic_DNA"/>
</dbReference>
<feature type="transmembrane region" description="Helical" evidence="6">
    <location>
        <begin position="38"/>
        <end position="61"/>
    </location>
</feature>
<feature type="transmembrane region" description="Helical" evidence="6">
    <location>
        <begin position="82"/>
        <end position="107"/>
    </location>
</feature>
<dbReference type="InterPro" id="IPR024923">
    <property type="entry name" value="PG_synth_SpoVB"/>
</dbReference>
<dbReference type="PANTHER" id="PTHR30250">
    <property type="entry name" value="PST FAMILY PREDICTED COLANIC ACID TRANSPORTER"/>
    <property type="match status" value="1"/>
</dbReference>
<proteinExistence type="predicted"/>
<feature type="transmembrane region" description="Helical" evidence="6">
    <location>
        <begin position="247"/>
        <end position="268"/>
    </location>
</feature>
<dbReference type="Pfam" id="PF01943">
    <property type="entry name" value="Polysacc_synt"/>
    <property type="match status" value="1"/>
</dbReference>
<evidence type="ECO:0000256" key="4">
    <source>
        <dbReference type="ARBA" id="ARBA00022989"/>
    </source>
</evidence>
<dbReference type="RefSeq" id="WP_367777843.1">
    <property type="nucleotide sequence ID" value="NZ_JBFMIA010000001.1"/>
</dbReference>
<feature type="transmembrane region" description="Helical" evidence="6">
    <location>
        <begin position="473"/>
        <end position="491"/>
    </location>
</feature>
<evidence type="ECO:0000313" key="8">
    <source>
        <dbReference type="Proteomes" id="UP001556040"/>
    </source>
</evidence>